<evidence type="ECO:0000313" key="1">
    <source>
        <dbReference type="EMBL" id="TVT43105.1"/>
    </source>
</evidence>
<accession>A0A558C2S7</accession>
<proteinExistence type="predicted"/>
<name>A0A558C2S7_9BACT</name>
<evidence type="ECO:0000313" key="2">
    <source>
        <dbReference type="Proteomes" id="UP000317624"/>
    </source>
</evidence>
<dbReference type="AlphaFoldDB" id="A0A558C2S7"/>
<organism evidence="1 2">
    <name type="scientific">Hymenobacter setariae</name>
    <dbReference type="NCBI Taxonomy" id="2594794"/>
    <lineage>
        <taxon>Bacteria</taxon>
        <taxon>Pseudomonadati</taxon>
        <taxon>Bacteroidota</taxon>
        <taxon>Cytophagia</taxon>
        <taxon>Cytophagales</taxon>
        <taxon>Hymenobacteraceae</taxon>
        <taxon>Hymenobacter</taxon>
    </lineage>
</organism>
<comment type="caution">
    <text evidence="1">The sequence shown here is derived from an EMBL/GenBank/DDBJ whole genome shotgun (WGS) entry which is preliminary data.</text>
</comment>
<dbReference type="Proteomes" id="UP000317624">
    <property type="component" value="Unassembled WGS sequence"/>
</dbReference>
<dbReference type="EMBL" id="VMRJ01000001">
    <property type="protein sequence ID" value="TVT43105.1"/>
    <property type="molecule type" value="Genomic_DNA"/>
</dbReference>
<protein>
    <submittedName>
        <fullName evidence="1">Uncharacterized protein</fullName>
    </submittedName>
</protein>
<dbReference type="RefSeq" id="WP_144844263.1">
    <property type="nucleotide sequence ID" value="NZ_VMRJ01000001.1"/>
</dbReference>
<gene>
    <name evidence="1" type="ORF">FNT36_03160</name>
</gene>
<sequence>MPDLRLLFPPALGETTATLAEGPDRQVWHRCQLDAHQLDYFCHEDLHPGWRCWTHEGRYLSDASLRYLVGQMWPGYGPPD</sequence>
<reference evidence="1 2" key="1">
    <citation type="submission" date="2019-07" db="EMBL/GenBank/DDBJ databases">
        <title>Hymenobacter sp. straun FUR1 Genome sequencing and assembly.</title>
        <authorList>
            <person name="Chhetri G."/>
        </authorList>
    </citation>
    <scope>NUCLEOTIDE SEQUENCE [LARGE SCALE GENOMIC DNA]</scope>
    <source>
        <strain evidence="1 2">Fur1</strain>
    </source>
</reference>
<keyword evidence="2" id="KW-1185">Reference proteome</keyword>